<proteinExistence type="predicted"/>
<sequence>MRLGHSVPFSASRHASLGLASLKDARSCEVLSSLNYARTGLCWGVCLLSITREKARYHVRDQRWMHTAWP</sequence>
<evidence type="ECO:0000313" key="2">
    <source>
        <dbReference type="Proteomes" id="UP000250043"/>
    </source>
</evidence>
<evidence type="ECO:0000313" key="1">
    <source>
        <dbReference type="EMBL" id="OCH87983.1"/>
    </source>
</evidence>
<accession>A0A8E2API2</accession>
<dbReference type="Proteomes" id="UP000250043">
    <property type="component" value="Unassembled WGS sequence"/>
</dbReference>
<name>A0A8E2API2_9APHY</name>
<dbReference type="AlphaFoldDB" id="A0A8E2API2"/>
<organism evidence="1 2">
    <name type="scientific">Obba rivulosa</name>
    <dbReference type="NCBI Taxonomy" id="1052685"/>
    <lineage>
        <taxon>Eukaryota</taxon>
        <taxon>Fungi</taxon>
        <taxon>Dikarya</taxon>
        <taxon>Basidiomycota</taxon>
        <taxon>Agaricomycotina</taxon>
        <taxon>Agaricomycetes</taxon>
        <taxon>Polyporales</taxon>
        <taxon>Gelatoporiaceae</taxon>
        <taxon>Obba</taxon>
    </lineage>
</organism>
<keyword evidence="2" id="KW-1185">Reference proteome</keyword>
<reference evidence="1 2" key="1">
    <citation type="submission" date="2016-07" db="EMBL/GenBank/DDBJ databases">
        <title>Draft genome of the white-rot fungus Obba rivulosa 3A-2.</title>
        <authorList>
            <consortium name="DOE Joint Genome Institute"/>
            <person name="Miettinen O."/>
            <person name="Riley R."/>
            <person name="Acob R."/>
            <person name="Barry K."/>
            <person name="Cullen D."/>
            <person name="De Vries R."/>
            <person name="Hainaut M."/>
            <person name="Hatakka A."/>
            <person name="Henrissat B."/>
            <person name="Hilden K."/>
            <person name="Kuo R."/>
            <person name="Labutti K."/>
            <person name="Lipzen A."/>
            <person name="Makela M.R."/>
            <person name="Sandor L."/>
            <person name="Spatafora J.W."/>
            <person name="Grigoriev I.V."/>
            <person name="Hibbett D.S."/>
        </authorList>
    </citation>
    <scope>NUCLEOTIDE SEQUENCE [LARGE SCALE GENOMIC DNA]</scope>
    <source>
        <strain evidence="1 2">3A-2</strain>
    </source>
</reference>
<dbReference type="EMBL" id="KV722466">
    <property type="protein sequence ID" value="OCH87983.1"/>
    <property type="molecule type" value="Genomic_DNA"/>
</dbReference>
<gene>
    <name evidence="1" type="ORF">OBBRIDRAFT_116759</name>
</gene>
<protein>
    <submittedName>
        <fullName evidence="1">Uncharacterized protein</fullName>
    </submittedName>
</protein>